<accession>A0A2W5AZK1</accession>
<dbReference type="EMBL" id="QFMX01000002">
    <property type="protein sequence ID" value="PZO76495.1"/>
    <property type="molecule type" value="Genomic_DNA"/>
</dbReference>
<proteinExistence type="predicted"/>
<organism evidence="1 2">
    <name type="scientific">Sphingomonas taxi</name>
    <dbReference type="NCBI Taxonomy" id="1549858"/>
    <lineage>
        <taxon>Bacteria</taxon>
        <taxon>Pseudomonadati</taxon>
        <taxon>Pseudomonadota</taxon>
        <taxon>Alphaproteobacteria</taxon>
        <taxon>Sphingomonadales</taxon>
        <taxon>Sphingomonadaceae</taxon>
        <taxon>Sphingomonas</taxon>
    </lineage>
</organism>
<protein>
    <submittedName>
        <fullName evidence="1">Uncharacterized protein</fullName>
    </submittedName>
</protein>
<gene>
    <name evidence="1" type="ORF">DI640_02840</name>
</gene>
<name>A0A2W5AZK1_9SPHN</name>
<sequence>MTEGAKSVRVTTATPAKAGAQLGDVSNEAQSFVTATFPIVSRPSPGWCLWVMRVVNVIEDGRPLLVLPRRREPSLDPRLRGETILLVWRAFHPQPIKQVTLSTLFRTPAFQLTYFWYILVV</sequence>
<evidence type="ECO:0000313" key="1">
    <source>
        <dbReference type="EMBL" id="PZO76495.1"/>
    </source>
</evidence>
<dbReference type="Proteomes" id="UP000249555">
    <property type="component" value="Unassembled WGS sequence"/>
</dbReference>
<comment type="caution">
    <text evidence="1">The sequence shown here is derived from an EMBL/GenBank/DDBJ whole genome shotgun (WGS) entry which is preliminary data.</text>
</comment>
<reference evidence="1 2" key="1">
    <citation type="submission" date="2017-08" db="EMBL/GenBank/DDBJ databases">
        <title>Infants hospitalized years apart are colonized by the same room-sourced microbial strains.</title>
        <authorList>
            <person name="Brooks B."/>
            <person name="Olm M.R."/>
            <person name="Firek B.A."/>
            <person name="Baker R."/>
            <person name="Thomas B.C."/>
            <person name="Morowitz M.J."/>
            <person name="Banfield J.F."/>
        </authorList>
    </citation>
    <scope>NUCLEOTIDE SEQUENCE [LARGE SCALE GENOMIC DNA]</scope>
    <source>
        <strain evidence="1">S2_018_000_R3_119</strain>
    </source>
</reference>
<evidence type="ECO:0000313" key="2">
    <source>
        <dbReference type="Proteomes" id="UP000249555"/>
    </source>
</evidence>
<dbReference type="AlphaFoldDB" id="A0A2W5AZK1"/>